<dbReference type="Proteomes" id="UP001200034">
    <property type="component" value="Unassembled WGS sequence"/>
</dbReference>
<dbReference type="GO" id="GO:0016342">
    <property type="term" value="C:catenin complex"/>
    <property type="evidence" value="ECO:0007669"/>
    <property type="project" value="TreeGrafter"/>
</dbReference>
<feature type="compositionally biased region" description="Low complexity" evidence="4">
    <location>
        <begin position="1275"/>
        <end position="1290"/>
    </location>
</feature>
<feature type="compositionally biased region" description="Polar residues" evidence="4">
    <location>
        <begin position="1849"/>
        <end position="1863"/>
    </location>
</feature>
<dbReference type="GO" id="GO:0008017">
    <property type="term" value="F:microtubule binding"/>
    <property type="evidence" value="ECO:0007669"/>
    <property type="project" value="TreeGrafter"/>
</dbReference>
<feature type="compositionally biased region" description="Basic and acidic residues" evidence="4">
    <location>
        <begin position="1291"/>
        <end position="1300"/>
    </location>
</feature>
<feature type="region of interest" description="Disordered" evidence="4">
    <location>
        <begin position="2317"/>
        <end position="2339"/>
    </location>
</feature>
<feature type="compositionally biased region" description="Polar residues" evidence="4">
    <location>
        <begin position="1607"/>
        <end position="1616"/>
    </location>
</feature>
<dbReference type="PANTHER" id="PTHR12607">
    <property type="entry name" value="ADENOMATOUS POLYPOSIS COLI PROTEIN FAMILY"/>
    <property type="match status" value="1"/>
</dbReference>
<feature type="region of interest" description="Disordered" evidence="4">
    <location>
        <begin position="1666"/>
        <end position="1707"/>
    </location>
</feature>
<dbReference type="Pfam" id="PF05972">
    <property type="entry name" value="APC_15aa"/>
    <property type="match status" value="2"/>
</dbReference>
<feature type="region of interest" description="Disordered" evidence="4">
    <location>
        <begin position="1527"/>
        <end position="1616"/>
    </location>
</feature>
<dbReference type="Pfam" id="PF00514">
    <property type="entry name" value="Arm"/>
    <property type="match status" value="1"/>
</dbReference>
<dbReference type="SUPFAM" id="SSF48371">
    <property type="entry name" value="ARM repeat"/>
    <property type="match status" value="1"/>
</dbReference>
<feature type="region of interest" description="Disordered" evidence="4">
    <location>
        <begin position="2110"/>
        <end position="2136"/>
    </location>
</feature>
<feature type="compositionally biased region" description="Low complexity" evidence="4">
    <location>
        <begin position="1527"/>
        <end position="1538"/>
    </location>
</feature>
<dbReference type="Pfam" id="PF18797">
    <property type="entry name" value="APC_rep"/>
    <property type="match status" value="1"/>
</dbReference>
<organism evidence="5 6">
    <name type="scientific">Drosophila rubida</name>
    <dbReference type="NCBI Taxonomy" id="30044"/>
    <lineage>
        <taxon>Eukaryota</taxon>
        <taxon>Metazoa</taxon>
        <taxon>Ecdysozoa</taxon>
        <taxon>Arthropoda</taxon>
        <taxon>Hexapoda</taxon>
        <taxon>Insecta</taxon>
        <taxon>Pterygota</taxon>
        <taxon>Neoptera</taxon>
        <taxon>Endopterygota</taxon>
        <taxon>Diptera</taxon>
        <taxon>Brachycera</taxon>
        <taxon>Muscomorpha</taxon>
        <taxon>Ephydroidea</taxon>
        <taxon>Drosophilidae</taxon>
        <taxon>Drosophila</taxon>
    </lineage>
</organism>
<accession>A0AAD4K6X5</accession>
<dbReference type="GO" id="GO:0016477">
    <property type="term" value="P:cell migration"/>
    <property type="evidence" value="ECO:0007669"/>
    <property type="project" value="TreeGrafter"/>
</dbReference>
<feature type="region of interest" description="Disordered" evidence="4">
    <location>
        <begin position="2222"/>
        <end position="2246"/>
    </location>
</feature>
<dbReference type="GO" id="GO:0007389">
    <property type="term" value="P:pattern specification process"/>
    <property type="evidence" value="ECO:0007669"/>
    <property type="project" value="TreeGrafter"/>
</dbReference>
<sequence>MAGISLDDDMPADVEDVVDVDVELERKPHFLDYDAAAPPDYEDSYSGYNQRTAAGEQLKMDKKYERDGEISDYELAASGYTKKEFTQDDNTLHFTQSAGAGTVGGGVVAKKPPAKHFLDENPIAPDYMLAQELREHRSLDRNFERQSAQQQQQQELLPPQRLGSPAAVNGVGRVSRSKEPSYTLSRFLDGDAAPALPRLPKGAAWTSSSDVDATLGAKVECVYSLLSMLGSNDPLEMSKKFLELSANAQSCATLRRSGCMPLLVQMMHAPDNEREVRKCASLALHNVVHSHPDEKAGRREAKVLRLLDQIVDYCSFLKTLLQSGGEAIADDSDRHPLAAISSLMKVSFDEEHRHAMCDLGALQVIPNLVHLDHAVHGPKPEDQCCNSLRRYALMALTNLTFGDENNKALLCGQKQFMEALVAQLDTPGPDDLLQVTASVLRNLSWRADSNMKAVLNEIGTVTALAKAAMRNKSENTLKAILSALWNLSAHCSTNKAEFCAVDGALAFLVGMLSYEGPSKTLKIIENAGGILRNVSSHIAVCEPYRQILRQHNCLAILLQQLKSESLTVVSNSCGTLWNLSARCPEDQKFLWDNGAVPMLRSLIHSKHAMISEGSSSALKNLLNFRPAVQNQEHLDPIARSMGLKQLPTLKARKQKALQQELGQGHAETCDNLDSNSATKSSTAAAAAASRRVHPARLSRSALLTKSESRDSVYSAKSDTAYEHLMRSDSTQRPPANFELDELQQAADAIEEQPIDYSVKYSEAPKTTTTYQETDLDQPTDFSLRYAENQLEAELKPTAVQQAPVKAAVVPEEEADASQEILLILDDSVKCYQTEDTPYVISNAASVTDLRLAAKAEAETEAEAEAEVSPPAEAAAELKEQAAGTTKKPTAKKPAAKQLQCVSGSYTPEKPINYCEEGTPGYFSRYDSLSSLDEPGKTAAAPKPVKAEKQQAEALPAKEQLQSQQQQQEQEQQLKPVVSNSALDTPLMFSRRSSMDSLDVDVDATCDDKSSVVSDFSRLASGVISPSELPDSPTQSMPQSPRRSSVASANPLQPAASMQRPLRSVFEDDLSSFNVEHTPAQFSNATSLSNLSIVDEDEKPLADDNDKEAEDELLLASCINMGMQRTAASAGSNAAVAATVAPAALAEETTHSYCTEDTPALLSKVGSNTNLSAISINSTPGVQQPQRYSLNLSDDVSSNASDCGGVLQQCIRDGMKKPAPPSDALGMLRGNGAYDEMNKYLVEDSPCNFSVVSGLSNLTVGSSLVGPAVQLQEPSSAELAAAAPPAVPMADAARRPPHWQDDSLSSLSIDSEDDTNLLSQAIAAGCNRPKSNLGFSSTTSASKRSSSLCSSSQPIAINAATSASSLNSAMSARKQQMQQESYSSVDSSDSNDNQSKSLFELCILNGMYKSREPGSRSQLLQQQQHLSTATAAAQSNPNLKQFDSLPVQLPAQSKRHRERHHHHHHREHHQQREHHHQQRERERERKDEKLLMECINTGISKKINALPKNAPATSAAALEPCHPMAATTSASVNSTAAAAPDVGKKRQHNPQQQLQYSSQSSPCHHNSNNNNSSSNAIDIDTDAAKSPAPSPEIDNSIDPVTVIGSRPNDLSSDESNQSFILDTSVRLDELKEVAKPSGSSGADKHKDPDLMLKSVERLTLEFVTSAEQLRHSQSNSQSHSASPLSRRKSQSSNNTWNEHSCPNDVSFPSLSQTAPKLASLSFDDDPTDAEVTQAAELPDFAETTPTNETQAAPSLGLATQLQFQLGGQVQNAATLHPQQHQQQQRVLLFNGTSASMMTNSTMIAFEARALAENLQQLQATDDDDDSTAQLTFSINGSLDLDNVRPPSGMDSLNSACNTQPSSLRHQPLPSKSPRFARKAFPAGLVAKRALGQLAGSAESVNSSCNLLDNIKPPSLMDELLDSMISVDSIQSEVADAGEDCSMATTISVSNYETAAGDDQTLTLTVLQSCCDYDDEEEDATMNDDFSSAESTPKQGTTPSPNRRTLTPKQKRRLAKDRYKTYTISSSALEDAAQETLQVEIVETASPTRLSGRRRGSSERYKTQLIECPSQLLQQHDDDGISEQLSSMRAMMQQFTYITDINFGHPQETALQTDDPPSCELDQNSETESCHGRATTPPLVAQSPTVVKKATPPPTLAPAAAVKVVRGRKKPAYISPYSMQSQRNSNAAAAATAPAKNKTLSPTIAKRNALPGMRLPVKKKAATAAGAATTAREAKPAAGGDAQEAMPAPRLERQGTFVKDEPTNMNAQVPIVEALSPTTLRASKLPTKRITAPTVKSAATKAVATTVVATKAGSPKRIIGKPAATVGGKALPKQQQQQRANTNIRLASAKAAAASRVAAQASRVSSTTPPSRSNSNLNGNTAAAAAAAKINQAQSRIANIWKRVDEAKSKGSRQQGAASNLKTQQTKSSNTLHNGGNSGGCGSGSAGTRPVLLRSSTFDNTPPGALGAGGAAKSRLPVVGGRK</sequence>
<dbReference type="InterPro" id="IPR009240">
    <property type="entry name" value="APC_15aa_rpt"/>
</dbReference>
<evidence type="ECO:0000256" key="1">
    <source>
        <dbReference type="ARBA" id="ARBA00009051"/>
    </source>
</evidence>
<dbReference type="PROSITE" id="PS50176">
    <property type="entry name" value="ARM_REPEAT"/>
    <property type="match status" value="2"/>
</dbReference>
<evidence type="ECO:0000256" key="3">
    <source>
        <dbReference type="PROSITE-ProRule" id="PRU00259"/>
    </source>
</evidence>
<feature type="region of interest" description="Disordered" evidence="4">
    <location>
        <begin position="925"/>
        <end position="978"/>
    </location>
</feature>
<keyword evidence="2" id="KW-0879">Wnt signaling pathway</keyword>
<feature type="region of interest" description="Disordered" evidence="4">
    <location>
        <begin position="2403"/>
        <end position="2481"/>
    </location>
</feature>
<dbReference type="EMBL" id="JAJJHW010000824">
    <property type="protein sequence ID" value="KAH8381311.1"/>
    <property type="molecule type" value="Genomic_DNA"/>
</dbReference>
<dbReference type="GO" id="GO:0007399">
    <property type="term" value="P:nervous system development"/>
    <property type="evidence" value="ECO:0007669"/>
    <property type="project" value="TreeGrafter"/>
</dbReference>
<dbReference type="GO" id="GO:0007026">
    <property type="term" value="P:negative regulation of microtubule depolymerization"/>
    <property type="evidence" value="ECO:0007669"/>
    <property type="project" value="TreeGrafter"/>
</dbReference>
<dbReference type="GO" id="GO:0005881">
    <property type="term" value="C:cytoplasmic microtubule"/>
    <property type="evidence" value="ECO:0007669"/>
    <property type="project" value="TreeGrafter"/>
</dbReference>
<evidence type="ECO:0008006" key="7">
    <source>
        <dbReference type="Google" id="ProtNLM"/>
    </source>
</evidence>
<keyword evidence="6" id="KW-1185">Reference proteome</keyword>
<evidence type="ECO:0000256" key="4">
    <source>
        <dbReference type="SAM" id="MobiDB-lite"/>
    </source>
</evidence>
<dbReference type="GO" id="GO:0030877">
    <property type="term" value="C:beta-catenin destruction complex"/>
    <property type="evidence" value="ECO:0007669"/>
    <property type="project" value="TreeGrafter"/>
</dbReference>
<feature type="compositionally biased region" description="Low complexity" evidence="4">
    <location>
        <begin position="866"/>
        <end position="887"/>
    </location>
</feature>
<name>A0AAD4K6X5_9MUSC</name>
<feature type="compositionally biased region" description="Low complexity" evidence="4">
    <location>
        <begin position="1416"/>
        <end position="1434"/>
    </location>
</feature>
<dbReference type="InterPro" id="IPR000225">
    <property type="entry name" value="Armadillo"/>
</dbReference>
<feature type="region of interest" description="Disordered" evidence="4">
    <location>
        <begin position="1022"/>
        <end position="1060"/>
    </location>
</feature>
<feature type="compositionally biased region" description="Polar residues" evidence="4">
    <location>
        <begin position="1982"/>
        <end position="2006"/>
    </location>
</feature>
<dbReference type="InterPro" id="IPR009223">
    <property type="entry name" value="APC_rpt"/>
</dbReference>
<dbReference type="GO" id="GO:0001708">
    <property type="term" value="P:cell fate specification"/>
    <property type="evidence" value="ECO:0007669"/>
    <property type="project" value="TreeGrafter"/>
</dbReference>
<dbReference type="InterPro" id="IPR026818">
    <property type="entry name" value="Apc_fam"/>
</dbReference>
<dbReference type="InterPro" id="IPR011989">
    <property type="entry name" value="ARM-like"/>
</dbReference>
<reference evidence="5" key="1">
    <citation type="journal article" date="2021" name="Mol. Ecol. Resour.">
        <title>Phylogenomic analyses of the genus Drosophila reveals genomic signals of climate adaptation.</title>
        <authorList>
            <person name="Li F."/>
            <person name="Rane R.V."/>
            <person name="Luria V."/>
            <person name="Xiong Z."/>
            <person name="Chen J."/>
            <person name="Li Z."/>
            <person name="Catullo R.A."/>
            <person name="Griffin P.C."/>
            <person name="Schiffer M."/>
            <person name="Pearce S."/>
            <person name="Lee S.F."/>
            <person name="McElroy K."/>
            <person name="Stocker A."/>
            <person name="Shirriffs J."/>
            <person name="Cockerell F."/>
            <person name="Coppin C."/>
            <person name="Sgro C.M."/>
            <person name="Karger A."/>
            <person name="Cain J.W."/>
            <person name="Weber J.A."/>
            <person name="Santpere G."/>
            <person name="Kirschner M.W."/>
            <person name="Hoffmann A.A."/>
            <person name="Oakeshott J.G."/>
            <person name="Zhang G."/>
        </authorList>
    </citation>
    <scope>NUCLEOTIDE SEQUENCE</scope>
    <source>
        <strain evidence="5">BGI-SZ-2011g</strain>
    </source>
</reference>
<feature type="region of interest" description="Disordered" evidence="4">
    <location>
        <begin position="1367"/>
        <end position="1392"/>
    </location>
</feature>
<dbReference type="InterPro" id="IPR041257">
    <property type="entry name" value="APC_rep"/>
</dbReference>
<evidence type="ECO:0000313" key="6">
    <source>
        <dbReference type="Proteomes" id="UP001200034"/>
    </source>
</evidence>
<proteinExistence type="inferred from homology"/>
<dbReference type="InterPro" id="IPR016024">
    <property type="entry name" value="ARM-type_fold"/>
</dbReference>
<comment type="similarity">
    <text evidence="1">Belongs to the adenomatous polyposis coli (APC) family.</text>
</comment>
<feature type="compositionally biased region" description="Low complexity" evidence="4">
    <location>
        <begin position="958"/>
        <end position="973"/>
    </location>
</feature>
<feature type="region of interest" description="Disordered" evidence="4">
    <location>
        <begin position="1976"/>
        <end position="2010"/>
    </location>
</feature>
<feature type="region of interest" description="Disordered" evidence="4">
    <location>
        <begin position="860"/>
        <end position="896"/>
    </location>
</feature>
<feature type="repeat" description="ARM" evidence="3">
    <location>
        <begin position="258"/>
        <end position="296"/>
    </location>
</feature>
<feature type="compositionally biased region" description="Polar residues" evidence="4">
    <location>
        <begin position="1689"/>
        <end position="1699"/>
    </location>
</feature>
<dbReference type="FunFam" id="1.25.10.10:FF:000305">
    <property type="entry name" value="Adenomatous polyposis coli"/>
    <property type="match status" value="1"/>
</dbReference>
<evidence type="ECO:0000256" key="2">
    <source>
        <dbReference type="ARBA" id="ARBA00022687"/>
    </source>
</evidence>
<gene>
    <name evidence="5" type="ORF">KR093_002526</name>
</gene>
<dbReference type="Pfam" id="PF05923">
    <property type="entry name" value="APC_r"/>
    <property type="match status" value="6"/>
</dbReference>
<feature type="region of interest" description="Disordered" evidence="4">
    <location>
        <begin position="1412"/>
        <end position="1486"/>
    </location>
</feature>
<feature type="compositionally biased region" description="Low complexity" evidence="4">
    <location>
        <begin position="145"/>
        <end position="161"/>
    </location>
</feature>
<dbReference type="SMART" id="SM00185">
    <property type="entry name" value="ARM"/>
    <property type="match status" value="7"/>
</dbReference>
<comment type="caution">
    <text evidence="5">The sequence shown here is derived from an EMBL/GenBank/DDBJ whole genome shotgun (WGS) entry which is preliminary data.</text>
</comment>
<feature type="compositionally biased region" description="Low complexity" evidence="4">
    <location>
        <begin position="1670"/>
        <end position="1683"/>
    </location>
</feature>
<dbReference type="GO" id="GO:0009653">
    <property type="term" value="P:anatomical structure morphogenesis"/>
    <property type="evidence" value="ECO:0007669"/>
    <property type="project" value="UniProtKB-ARBA"/>
</dbReference>
<feature type="compositionally biased region" description="Low complexity" evidence="4">
    <location>
        <begin position="1550"/>
        <end position="1574"/>
    </location>
</feature>
<feature type="region of interest" description="Disordered" evidence="4">
    <location>
        <begin position="142"/>
        <end position="175"/>
    </location>
</feature>
<protein>
    <recommendedName>
        <fullName evidence="7">Adenomatous polyposis coli protein</fullName>
    </recommendedName>
</protein>
<dbReference type="Gene3D" id="1.25.10.10">
    <property type="entry name" value="Leucine-rich Repeat Variant"/>
    <property type="match status" value="1"/>
</dbReference>
<feature type="compositionally biased region" description="Polar residues" evidence="4">
    <location>
        <begin position="1031"/>
        <end position="1050"/>
    </location>
</feature>
<dbReference type="PANTHER" id="PTHR12607:SF12">
    <property type="entry name" value="APC-LIKE, ISOFORM A-RELATED"/>
    <property type="match status" value="1"/>
</dbReference>
<dbReference type="GO" id="GO:0016055">
    <property type="term" value="P:Wnt signaling pathway"/>
    <property type="evidence" value="ECO:0007669"/>
    <property type="project" value="UniProtKB-KW"/>
</dbReference>
<feature type="region of interest" description="Disordered" evidence="4">
    <location>
        <begin position="1836"/>
        <end position="1873"/>
    </location>
</feature>
<feature type="compositionally biased region" description="Gly residues" evidence="4">
    <location>
        <begin position="2434"/>
        <end position="2443"/>
    </location>
</feature>
<feature type="repeat" description="ARM" evidence="3">
    <location>
        <begin position="503"/>
        <end position="537"/>
    </location>
</feature>
<evidence type="ECO:0000313" key="5">
    <source>
        <dbReference type="EMBL" id="KAH8381311.1"/>
    </source>
</evidence>
<feature type="region of interest" description="Disordered" evidence="4">
    <location>
        <begin position="1275"/>
        <end position="1309"/>
    </location>
</feature>
<feature type="compositionally biased region" description="Basic residues" evidence="4">
    <location>
        <begin position="1452"/>
        <end position="1477"/>
    </location>
</feature>
<dbReference type="GO" id="GO:0008013">
    <property type="term" value="F:beta-catenin binding"/>
    <property type="evidence" value="ECO:0007669"/>
    <property type="project" value="InterPro"/>
</dbReference>
<feature type="compositionally biased region" description="Polar residues" evidence="4">
    <location>
        <begin position="2410"/>
        <end position="2432"/>
    </location>
</feature>
<dbReference type="GO" id="GO:0090090">
    <property type="term" value="P:negative regulation of canonical Wnt signaling pathway"/>
    <property type="evidence" value="ECO:0007669"/>
    <property type="project" value="TreeGrafter"/>
</dbReference>